<dbReference type="GO" id="GO:0043190">
    <property type="term" value="C:ATP-binding cassette (ABC) transporter complex"/>
    <property type="evidence" value="ECO:0007669"/>
    <property type="project" value="InterPro"/>
</dbReference>
<evidence type="ECO:0000313" key="7">
    <source>
        <dbReference type="EMBL" id="SEI90149.1"/>
    </source>
</evidence>
<evidence type="ECO:0000256" key="4">
    <source>
        <dbReference type="ARBA" id="ARBA00022729"/>
    </source>
</evidence>
<feature type="domain" description="Solute-binding protein family 5" evidence="6">
    <location>
        <begin position="86"/>
        <end position="439"/>
    </location>
</feature>
<name>A0A1H6UCS2_9BACL</name>
<dbReference type="PROSITE" id="PS51257">
    <property type="entry name" value="PROKAR_LIPOPROTEIN"/>
    <property type="match status" value="1"/>
</dbReference>
<dbReference type="OrthoDB" id="9796817at2"/>
<dbReference type="Gene3D" id="3.90.76.10">
    <property type="entry name" value="Dipeptide-binding Protein, Domain 1"/>
    <property type="match status" value="1"/>
</dbReference>
<dbReference type="Gene3D" id="3.40.190.10">
    <property type="entry name" value="Periplasmic binding protein-like II"/>
    <property type="match status" value="1"/>
</dbReference>
<organism evidence="7 8">
    <name type="scientific">Bhargavaea ginsengi</name>
    <dbReference type="NCBI Taxonomy" id="426757"/>
    <lineage>
        <taxon>Bacteria</taxon>
        <taxon>Bacillati</taxon>
        <taxon>Bacillota</taxon>
        <taxon>Bacilli</taxon>
        <taxon>Bacillales</taxon>
        <taxon>Caryophanaceae</taxon>
        <taxon>Bhargavaea</taxon>
    </lineage>
</organism>
<dbReference type="Pfam" id="PF00496">
    <property type="entry name" value="SBP_bac_5"/>
    <property type="match status" value="1"/>
</dbReference>
<comment type="similarity">
    <text evidence="2">Belongs to the bacterial solute-binding protein 5 family.</text>
</comment>
<keyword evidence="3" id="KW-0813">Transport</keyword>
<dbReference type="Proteomes" id="UP000199200">
    <property type="component" value="Unassembled WGS sequence"/>
</dbReference>
<evidence type="ECO:0000259" key="6">
    <source>
        <dbReference type="Pfam" id="PF00496"/>
    </source>
</evidence>
<evidence type="ECO:0000256" key="1">
    <source>
        <dbReference type="ARBA" id="ARBA00004193"/>
    </source>
</evidence>
<evidence type="ECO:0000256" key="3">
    <source>
        <dbReference type="ARBA" id="ARBA00022448"/>
    </source>
</evidence>
<evidence type="ECO:0000256" key="2">
    <source>
        <dbReference type="ARBA" id="ARBA00005695"/>
    </source>
</evidence>
<protein>
    <submittedName>
        <fullName evidence="7">Peptide/nickel transport system substrate-binding protein</fullName>
    </submittedName>
</protein>
<dbReference type="InterPro" id="IPR030678">
    <property type="entry name" value="Peptide/Ni-bd"/>
</dbReference>
<dbReference type="AlphaFoldDB" id="A0A1H6UCS2"/>
<accession>A0A1H6UCS2</accession>
<dbReference type="SUPFAM" id="SSF53850">
    <property type="entry name" value="Periplasmic binding protein-like II"/>
    <property type="match status" value="1"/>
</dbReference>
<gene>
    <name evidence="7" type="ORF">SAMN04488127_0746</name>
</gene>
<dbReference type="STRING" id="426757.SAMN04488127_0746"/>
<dbReference type="GO" id="GO:0015833">
    <property type="term" value="P:peptide transport"/>
    <property type="evidence" value="ECO:0007669"/>
    <property type="project" value="TreeGrafter"/>
</dbReference>
<dbReference type="PIRSF" id="PIRSF002741">
    <property type="entry name" value="MppA"/>
    <property type="match status" value="1"/>
</dbReference>
<dbReference type="GO" id="GO:0042597">
    <property type="term" value="C:periplasmic space"/>
    <property type="evidence" value="ECO:0007669"/>
    <property type="project" value="UniProtKB-ARBA"/>
</dbReference>
<dbReference type="CDD" id="cd08498">
    <property type="entry name" value="PBP2_NikA_DppA_OppA_like_2"/>
    <property type="match status" value="1"/>
</dbReference>
<dbReference type="PROSITE" id="PS01040">
    <property type="entry name" value="SBP_BACTERIAL_5"/>
    <property type="match status" value="1"/>
</dbReference>
<reference evidence="8" key="1">
    <citation type="submission" date="2016-10" db="EMBL/GenBank/DDBJ databases">
        <authorList>
            <person name="Varghese N."/>
            <person name="Submissions S."/>
        </authorList>
    </citation>
    <scope>NUCLEOTIDE SEQUENCE [LARGE SCALE GENOMIC DNA]</scope>
    <source>
        <strain evidence="8">CGMCC 1.6763</strain>
    </source>
</reference>
<dbReference type="InterPro" id="IPR000914">
    <property type="entry name" value="SBP_5_dom"/>
</dbReference>
<keyword evidence="4 5" id="KW-0732">Signal</keyword>
<evidence type="ECO:0000313" key="8">
    <source>
        <dbReference type="Proteomes" id="UP000199200"/>
    </source>
</evidence>
<feature type="signal peptide" evidence="5">
    <location>
        <begin position="1"/>
        <end position="24"/>
    </location>
</feature>
<dbReference type="PANTHER" id="PTHR30290">
    <property type="entry name" value="PERIPLASMIC BINDING COMPONENT OF ABC TRANSPORTER"/>
    <property type="match status" value="1"/>
</dbReference>
<sequence length="518" mass="57934">MKFRWKTAAAFLSLALLMAGCSDNGDTEGQESSEPVEQSDSKTLVVANGSDMATFDIHDHNNTSTEAVHVNMFNYLVKNGGEEGFLPDLAESWENKDETTWTFKLREGVKFHNGDDFTAEDVKFTLERVAKDDSLLEYGNYNQIKEVNVLGDYEVEIVTNGPEPALLNRLSRLGSGMLPKNYIESEGWDVFLEEPVGTGPYKFQEWKKDDRLTLVANEEYFGEAPKWDELVFRAIPEDSTRVSELMTGGVDVAVNVPPTDVERIEGTEGVHVEQTPTQRVMMLVLRTAEGNPTSDPKVREAIDLTIDKEAIVESLMGGAGTVTRTRVTPGNTGANESLYGTSLYDPERAKELLAEAGYADGLELTLSSPNGRYLKDKESVELMSAMLGEVGITIDLELLEWSAFNEKYQNRTFGDMFLIGYGNSMFDASLALERLTFEQAAGETDYNNPETEQLLETAETNMNAEERSAQYQEAQELVAEDRPHIYLYQLEAITGINDRIDYEPRLDEMFYADSVNLK</sequence>
<dbReference type="InterPro" id="IPR039424">
    <property type="entry name" value="SBP_5"/>
</dbReference>
<proteinExistence type="inferred from homology"/>
<comment type="subcellular location">
    <subcellularLocation>
        <location evidence="1">Cell membrane</location>
        <topology evidence="1">Lipid-anchor</topology>
    </subcellularLocation>
</comment>
<feature type="chain" id="PRO_5038793613" evidence="5">
    <location>
        <begin position="25"/>
        <end position="518"/>
    </location>
</feature>
<dbReference type="GO" id="GO:1904680">
    <property type="term" value="F:peptide transmembrane transporter activity"/>
    <property type="evidence" value="ECO:0007669"/>
    <property type="project" value="TreeGrafter"/>
</dbReference>
<dbReference type="Gene3D" id="3.10.105.10">
    <property type="entry name" value="Dipeptide-binding Protein, Domain 3"/>
    <property type="match status" value="1"/>
</dbReference>
<dbReference type="PANTHER" id="PTHR30290:SF9">
    <property type="entry name" value="OLIGOPEPTIDE-BINDING PROTEIN APPA"/>
    <property type="match status" value="1"/>
</dbReference>
<dbReference type="EMBL" id="FNZF01000001">
    <property type="protein sequence ID" value="SEI90149.1"/>
    <property type="molecule type" value="Genomic_DNA"/>
</dbReference>
<dbReference type="InterPro" id="IPR023765">
    <property type="entry name" value="SBP_5_CS"/>
</dbReference>
<keyword evidence="8" id="KW-1185">Reference proteome</keyword>
<dbReference type="RefSeq" id="WP_092050055.1">
    <property type="nucleotide sequence ID" value="NZ_FNZF01000001.1"/>
</dbReference>
<evidence type="ECO:0000256" key="5">
    <source>
        <dbReference type="SAM" id="SignalP"/>
    </source>
</evidence>